<evidence type="ECO:0000313" key="3">
    <source>
        <dbReference type="Proteomes" id="UP000249343"/>
    </source>
</evidence>
<organism evidence="2 3">
    <name type="scientific">Candidatus Phytoplasma oryzae</name>
    <dbReference type="NCBI Taxonomy" id="203274"/>
    <lineage>
        <taxon>Bacteria</taxon>
        <taxon>Bacillati</taxon>
        <taxon>Mycoplasmatota</taxon>
        <taxon>Mollicutes</taxon>
        <taxon>Acholeplasmatales</taxon>
        <taxon>Acholeplasmataceae</taxon>
        <taxon>Candidatus Phytoplasma</taxon>
        <taxon>16SrXI (Rice yellow dwarf group)</taxon>
    </lineage>
</organism>
<keyword evidence="1" id="KW-1133">Transmembrane helix</keyword>
<protein>
    <recommendedName>
        <fullName evidence="4">Transmembrane protein</fullName>
    </recommendedName>
</protein>
<dbReference type="EMBL" id="JHUK01000004">
    <property type="protein sequence ID" value="RAM57707.1"/>
    <property type="molecule type" value="Genomic_DNA"/>
</dbReference>
<keyword evidence="1" id="KW-0472">Membrane</keyword>
<dbReference type="Proteomes" id="UP000249343">
    <property type="component" value="Unassembled WGS sequence"/>
</dbReference>
<keyword evidence="1" id="KW-0812">Transmembrane</keyword>
<sequence>MKISEIKTIYIQHQKEIWSFLTKHCLMKITKKEQKLAQMTLLLKKKNFHCRSETNLEAIYIRTTNRPIVNYNYSGFVDLEDLTNTHLNLFKKKKVYFFRKKHKQRRKKEMNLEQFLAIVVSLGLTILVSIPLYFLVNLIRLLINLNCYLKSKHQLNQLQIIQYKKKQICRKKIKDEEKKDEN</sequence>
<evidence type="ECO:0000313" key="2">
    <source>
        <dbReference type="EMBL" id="RAM57707.1"/>
    </source>
</evidence>
<evidence type="ECO:0008006" key="4">
    <source>
        <dbReference type="Google" id="ProtNLM"/>
    </source>
</evidence>
<gene>
    <name evidence="2" type="ORF">DH96_02065</name>
</gene>
<proteinExistence type="predicted"/>
<keyword evidence="3" id="KW-1185">Reference proteome</keyword>
<dbReference type="AlphaFoldDB" id="A0A328IKW0"/>
<reference evidence="2 3" key="1">
    <citation type="submission" date="2014-04" db="EMBL/GenBank/DDBJ databases">
        <title>Genome study of Napier grass stunt phytoplasma.</title>
        <authorList>
            <person name="Kawicha P."/>
            <person name="Dickinson M."/>
            <person name="Hodgetts J."/>
        </authorList>
    </citation>
    <scope>NUCLEOTIDE SEQUENCE [LARGE SCALE GENOMIC DNA]</scope>
    <source>
        <strain evidence="2 3">NGS-S10</strain>
    </source>
</reference>
<accession>A0A328IKW0</accession>
<evidence type="ECO:0000256" key="1">
    <source>
        <dbReference type="SAM" id="Phobius"/>
    </source>
</evidence>
<name>A0A328IKW0_9MOLU</name>
<comment type="caution">
    <text evidence="2">The sequence shown here is derived from an EMBL/GenBank/DDBJ whole genome shotgun (WGS) entry which is preliminary data.</text>
</comment>
<dbReference type="RefSeq" id="WP_111961359.1">
    <property type="nucleotide sequence ID" value="NZ_JHUK01000004.1"/>
</dbReference>
<feature type="transmembrane region" description="Helical" evidence="1">
    <location>
        <begin position="115"/>
        <end position="136"/>
    </location>
</feature>